<dbReference type="EMBL" id="JAWDGP010001255">
    <property type="protein sequence ID" value="KAK3793364.1"/>
    <property type="molecule type" value="Genomic_DNA"/>
</dbReference>
<evidence type="ECO:0000313" key="3">
    <source>
        <dbReference type="Proteomes" id="UP001283361"/>
    </source>
</evidence>
<dbReference type="Proteomes" id="UP001283361">
    <property type="component" value="Unassembled WGS sequence"/>
</dbReference>
<sequence>MVIYLSLVGAGWHWMKHLGHQQTYRSSGILIDLILRKHENRRNEKRGDRHAGSVGWGFLTLLSGERKNMVSERGYPGIRDKMSLSRGGYRRDLCRKDQLPLGRNTSRWSPPTVTASFRLVVCSLNHVMSARRREAVGSLKATCCPISVRHLWCSVRMISGSQGEVKPIRRRSGKAPTWFRHHHNRHLQIVSGRIVRLQIDDWTVTRLREQQAKRAVLMPVQVQSRDVQVHVGTSSDVEPTRATEYWDLFGENLWSTCGFMTHRHSKPKPKVATNKIMNSAFSNVFILISQSRGIAIRSTSDGDGPAKQTCSKTDTISDGDGPAKQTCSKTDTISDGDGPAKQTCSKTDTISDGECPAKQTCSKTDTISDGDGPAKQTCSKTDTISDGDGPAKQTCSKTDTISDGDGPAKQTCSKTDTISDGDGPAKQTCSKTDTISDGDGPAKQTCSLTFAHFFHSLFGHFP</sequence>
<feature type="region of interest" description="Disordered" evidence="1">
    <location>
        <begin position="298"/>
        <end position="439"/>
    </location>
</feature>
<dbReference type="AlphaFoldDB" id="A0AAE1E3S9"/>
<gene>
    <name evidence="2" type="ORF">RRG08_020741</name>
</gene>
<accession>A0AAE1E3S9</accession>
<name>A0AAE1E3S9_9GAST</name>
<organism evidence="2 3">
    <name type="scientific">Elysia crispata</name>
    <name type="common">lettuce slug</name>
    <dbReference type="NCBI Taxonomy" id="231223"/>
    <lineage>
        <taxon>Eukaryota</taxon>
        <taxon>Metazoa</taxon>
        <taxon>Spiralia</taxon>
        <taxon>Lophotrochozoa</taxon>
        <taxon>Mollusca</taxon>
        <taxon>Gastropoda</taxon>
        <taxon>Heterobranchia</taxon>
        <taxon>Euthyneura</taxon>
        <taxon>Panpulmonata</taxon>
        <taxon>Sacoglossa</taxon>
        <taxon>Placobranchoidea</taxon>
        <taxon>Plakobranchidae</taxon>
        <taxon>Elysia</taxon>
    </lineage>
</organism>
<keyword evidence="3" id="KW-1185">Reference proteome</keyword>
<reference evidence="2" key="1">
    <citation type="journal article" date="2023" name="G3 (Bethesda)">
        <title>A reference genome for the long-term kleptoplast-retaining sea slug Elysia crispata morphotype clarki.</title>
        <authorList>
            <person name="Eastman K.E."/>
            <person name="Pendleton A.L."/>
            <person name="Shaikh M.A."/>
            <person name="Suttiyut T."/>
            <person name="Ogas R."/>
            <person name="Tomko P."/>
            <person name="Gavelis G."/>
            <person name="Widhalm J.R."/>
            <person name="Wisecaver J.H."/>
        </authorList>
    </citation>
    <scope>NUCLEOTIDE SEQUENCE</scope>
    <source>
        <strain evidence="2">ECLA1</strain>
    </source>
</reference>
<protein>
    <submittedName>
        <fullName evidence="2">Uncharacterized protein</fullName>
    </submittedName>
</protein>
<proteinExistence type="predicted"/>
<comment type="caution">
    <text evidence="2">The sequence shown here is derived from an EMBL/GenBank/DDBJ whole genome shotgun (WGS) entry which is preliminary data.</text>
</comment>
<evidence type="ECO:0000256" key="1">
    <source>
        <dbReference type="SAM" id="MobiDB-lite"/>
    </source>
</evidence>
<evidence type="ECO:0000313" key="2">
    <source>
        <dbReference type="EMBL" id="KAK3793364.1"/>
    </source>
</evidence>